<protein>
    <recommendedName>
        <fullName evidence="2 6">Histidine ammonia-lyase</fullName>
        <ecNumber evidence="2 6">4.3.1.3</ecNumber>
    </recommendedName>
</protein>
<dbReference type="CDD" id="cd00332">
    <property type="entry name" value="PAL-HAL"/>
    <property type="match status" value="1"/>
</dbReference>
<gene>
    <name evidence="10" type="ORF">DB30_08111</name>
</gene>
<dbReference type="Gene3D" id="1.20.200.10">
    <property type="entry name" value="Fumarase/aspartase (Central domain)"/>
    <property type="match status" value="1"/>
</dbReference>
<dbReference type="InterPro" id="IPR001106">
    <property type="entry name" value="Aromatic_Lyase"/>
</dbReference>
<sequence>MPAQTVIVGRQIDIEEVRRVARRGAAATLHEEAESNLLRTRALLERALAEGATIYGVNTGFGALSGVKVPPARLQDLQRNLLRSHAVGVGEPLGADVVRALLMLRAHTLALGASGVRPLVPQRLLELLRAGVVPVVPCQGSVGASGDLAPLAHLALPLIGEGEAWLEGQRMSGAEALRKCGIEPLDLAAKEGLSLINGTQVTTAITALALADARELVEAADIIGAASLDALLGTTACLDARIHAGKPHPGQIHSAELITRLLAGSPLNQSHADCGRVQDAYSMRCMPQVHGSVRAAIEYAATAVGIELNSFTDNPLVLLRDPNDHAAGFDVLSGGNFHACSVALPADHMTAALTTLATISERRIDRLCTAAHSRGLPAFLTNDPGVESGFMMAQVTAAALASECKSMSFPASTDTIPTSAGKEDHVSMGPIAARKLAAVVRNLARVLAIEAAATARALDLREHPSSPALMRVHAAIREHMAPFTGDRSMTAELESLADAIIDGQLRKASEATA</sequence>
<evidence type="ECO:0000256" key="2">
    <source>
        <dbReference type="ARBA" id="ARBA00012994"/>
    </source>
</evidence>
<dbReference type="GO" id="GO:0019556">
    <property type="term" value="P:L-histidine catabolic process to glutamate and formamide"/>
    <property type="evidence" value="ECO:0007669"/>
    <property type="project" value="UniProtKB-UniPathway"/>
</dbReference>
<dbReference type="PANTHER" id="PTHR10362">
    <property type="entry name" value="HISTIDINE AMMONIA-LYASE"/>
    <property type="match status" value="1"/>
</dbReference>
<dbReference type="GO" id="GO:0004397">
    <property type="term" value="F:histidine ammonia-lyase activity"/>
    <property type="evidence" value="ECO:0007669"/>
    <property type="project" value="UniProtKB-UniRule"/>
</dbReference>
<dbReference type="InterPro" id="IPR024083">
    <property type="entry name" value="Fumarase/histidase_N"/>
</dbReference>
<evidence type="ECO:0000256" key="6">
    <source>
        <dbReference type="NCBIfam" id="TIGR01225"/>
    </source>
</evidence>
<comment type="subcellular location">
    <subcellularLocation>
        <location evidence="9">Cytoplasm</location>
    </subcellularLocation>
</comment>
<dbReference type="AlphaFoldDB" id="A0A0C1Z6U0"/>
<dbReference type="UniPathway" id="UPA00379">
    <property type="reaction ID" value="UER00549"/>
</dbReference>
<dbReference type="EC" id="4.3.1.3" evidence="2 6"/>
<dbReference type="PROSITE" id="PS00488">
    <property type="entry name" value="PAL_HISTIDASE"/>
    <property type="match status" value="1"/>
</dbReference>
<organism evidence="10 11">
    <name type="scientific">Enhygromyxa salina</name>
    <dbReference type="NCBI Taxonomy" id="215803"/>
    <lineage>
        <taxon>Bacteria</taxon>
        <taxon>Pseudomonadati</taxon>
        <taxon>Myxococcota</taxon>
        <taxon>Polyangia</taxon>
        <taxon>Nannocystales</taxon>
        <taxon>Nannocystaceae</taxon>
        <taxon>Enhygromyxa</taxon>
    </lineage>
</organism>
<reference evidence="10 11" key="1">
    <citation type="submission" date="2014-12" db="EMBL/GenBank/DDBJ databases">
        <title>Genome assembly of Enhygromyxa salina DSM 15201.</title>
        <authorList>
            <person name="Sharma G."/>
            <person name="Subramanian S."/>
        </authorList>
    </citation>
    <scope>NUCLEOTIDE SEQUENCE [LARGE SCALE GENOMIC DNA]</scope>
    <source>
        <strain evidence="10 11">DSM 15201</strain>
    </source>
</reference>
<dbReference type="InterPro" id="IPR005921">
    <property type="entry name" value="HutH"/>
</dbReference>
<evidence type="ECO:0000256" key="5">
    <source>
        <dbReference type="ARBA" id="ARBA00049269"/>
    </source>
</evidence>
<comment type="similarity">
    <text evidence="7">Belongs to the PAL/histidase family.</text>
</comment>
<dbReference type="Gene3D" id="1.10.275.10">
    <property type="entry name" value="Fumarase/aspartase (N-terminal domain)"/>
    <property type="match status" value="1"/>
</dbReference>
<dbReference type="Proteomes" id="UP000031599">
    <property type="component" value="Unassembled WGS sequence"/>
</dbReference>
<dbReference type="InterPro" id="IPR022313">
    <property type="entry name" value="Phe/His_NH3-lyase_AS"/>
</dbReference>
<dbReference type="Pfam" id="PF00221">
    <property type="entry name" value="Lyase_aromatic"/>
    <property type="match status" value="1"/>
</dbReference>
<comment type="pathway">
    <text evidence="1 8">Amino-acid degradation; L-histidine degradation into L-glutamate; N-formimidoyl-L-glutamate from L-histidine: step 1/3.</text>
</comment>
<accession>A0A0C1Z6U0</accession>
<evidence type="ECO:0000256" key="1">
    <source>
        <dbReference type="ARBA" id="ARBA00005113"/>
    </source>
</evidence>
<dbReference type="InterPro" id="IPR008948">
    <property type="entry name" value="L-Aspartase-like"/>
</dbReference>
<comment type="catalytic activity">
    <reaction evidence="5 8">
        <text>L-histidine = trans-urocanate + NH4(+)</text>
        <dbReference type="Rhea" id="RHEA:21232"/>
        <dbReference type="ChEBI" id="CHEBI:17771"/>
        <dbReference type="ChEBI" id="CHEBI:28938"/>
        <dbReference type="ChEBI" id="CHEBI:57595"/>
        <dbReference type="EC" id="4.3.1.3"/>
    </reaction>
</comment>
<keyword evidence="4 7" id="KW-0456">Lyase</keyword>
<evidence type="ECO:0000313" key="10">
    <source>
        <dbReference type="EMBL" id="KIG13344.1"/>
    </source>
</evidence>
<dbReference type="EMBL" id="JMCC02000099">
    <property type="protein sequence ID" value="KIG13344.1"/>
    <property type="molecule type" value="Genomic_DNA"/>
</dbReference>
<dbReference type="RefSeq" id="WP_052555801.1">
    <property type="nucleotide sequence ID" value="NZ_JMCC02000099.1"/>
</dbReference>
<comment type="caution">
    <text evidence="10">The sequence shown here is derived from an EMBL/GenBank/DDBJ whole genome shotgun (WGS) entry which is preliminary data.</text>
</comment>
<evidence type="ECO:0000256" key="3">
    <source>
        <dbReference type="ARBA" id="ARBA00022808"/>
    </source>
</evidence>
<dbReference type="GO" id="GO:0005737">
    <property type="term" value="C:cytoplasm"/>
    <property type="evidence" value="ECO:0007669"/>
    <property type="project" value="UniProtKB-SubCell"/>
</dbReference>
<keyword evidence="3 8" id="KW-0369">Histidine metabolism</keyword>
<name>A0A0C1Z6U0_9BACT</name>
<proteinExistence type="inferred from homology"/>
<evidence type="ECO:0000256" key="4">
    <source>
        <dbReference type="ARBA" id="ARBA00023239"/>
    </source>
</evidence>
<evidence type="ECO:0000313" key="11">
    <source>
        <dbReference type="Proteomes" id="UP000031599"/>
    </source>
</evidence>
<dbReference type="FunFam" id="1.10.275.10:FF:000005">
    <property type="entry name" value="Histidine ammonia-lyase"/>
    <property type="match status" value="1"/>
</dbReference>
<evidence type="ECO:0000256" key="8">
    <source>
        <dbReference type="RuleBase" id="RU004479"/>
    </source>
</evidence>
<dbReference type="NCBIfam" id="NF006871">
    <property type="entry name" value="PRK09367.1"/>
    <property type="match status" value="1"/>
</dbReference>
<dbReference type="NCBIfam" id="TIGR01225">
    <property type="entry name" value="hutH"/>
    <property type="match status" value="1"/>
</dbReference>
<evidence type="ECO:0000256" key="7">
    <source>
        <dbReference type="RuleBase" id="RU003954"/>
    </source>
</evidence>
<dbReference type="SUPFAM" id="SSF48557">
    <property type="entry name" value="L-aspartase-like"/>
    <property type="match status" value="1"/>
</dbReference>
<evidence type="ECO:0000256" key="9">
    <source>
        <dbReference type="RuleBase" id="RU004480"/>
    </source>
</evidence>
<dbReference type="GO" id="GO:0019557">
    <property type="term" value="P:L-histidine catabolic process to glutamate and formate"/>
    <property type="evidence" value="ECO:0007669"/>
    <property type="project" value="UniProtKB-UniPathway"/>
</dbReference>